<keyword evidence="12" id="KW-1185">Reference proteome</keyword>
<dbReference type="SMART" id="SM00382">
    <property type="entry name" value="AAA"/>
    <property type="match status" value="2"/>
</dbReference>
<evidence type="ECO:0000256" key="5">
    <source>
        <dbReference type="ARBA" id="ARBA00022741"/>
    </source>
</evidence>
<proteinExistence type="predicted"/>
<feature type="region of interest" description="Disordered" evidence="9">
    <location>
        <begin position="1"/>
        <end position="25"/>
    </location>
</feature>
<evidence type="ECO:0000256" key="3">
    <source>
        <dbReference type="ARBA" id="ARBA00022475"/>
    </source>
</evidence>
<dbReference type="CDD" id="cd03216">
    <property type="entry name" value="ABC_Carb_Monos_I"/>
    <property type="match status" value="1"/>
</dbReference>
<dbReference type="Gene3D" id="3.40.50.300">
    <property type="entry name" value="P-loop containing nucleotide triphosphate hydrolases"/>
    <property type="match status" value="2"/>
</dbReference>
<protein>
    <submittedName>
        <fullName evidence="11">Ribose import ATP-binding protein RbsA 2</fullName>
    </submittedName>
</protein>
<evidence type="ECO:0000256" key="4">
    <source>
        <dbReference type="ARBA" id="ARBA00022737"/>
    </source>
</evidence>
<dbReference type="InterPro" id="IPR003593">
    <property type="entry name" value="AAA+_ATPase"/>
</dbReference>
<reference evidence="11" key="1">
    <citation type="submission" date="2021-01" db="EMBL/GenBank/DDBJ databases">
        <title>Whole genome shotgun sequence of Sphaerisporangium rufum NBRC 109079.</title>
        <authorList>
            <person name="Komaki H."/>
            <person name="Tamura T."/>
        </authorList>
    </citation>
    <scope>NUCLEOTIDE SEQUENCE</scope>
    <source>
        <strain evidence="11">NBRC 109079</strain>
    </source>
</reference>
<evidence type="ECO:0000256" key="9">
    <source>
        <dbReference type="SAM" id="MobiDB-lite"/>
    </source>
</evidence>
<feature type="compositionally biased region" description="Basic and acidic residues" evidence="9">
    <location>
        <begin position="1"/>
        <end position="11"/>
    </location>
</feature>
<keyword evidence="3" id="KW-1003">Cell membrane</keyword>
<evidence type="ECO:0000256" key="1">
    <source>
        <dbReference type="ARBA" id="ARBA00004202"/>
    </source>
</evidence>
<dbReference type="PANTHER" id="PTHR43790">
    <property type="entry name" value="CARBOHYDRATE TRANSPORT ATP-BINDING PROTEIN MG119-RELATED"/>
    <property type="match status" value="1"/>
</dbReference>
<keyword evidence="4" id="KW-0677">Repeat</keyword>
<organism evidence="11 12">
    <name type="scientific">Sphaerisporangium rufum</name>
    <dbReference type="NCBI Taxonomy" id="1381558"/>
    <lineage>
        <taxon>Bacteria</taxon>
        <taxon>Bacillati</taxon>
        <taxon>Actinomycetota</taxon>
        <taxon>Actinomycetes</taxon>
        <taxon>Streptosporangiales</taxon>
        <taxon>Streptosporangiaceae</taxon>
        <taxon>Sphaerisporangium</taxon>
    </lineage>
</organism>
<dbReference type="GO" id="GO:0005524">
    <property type="term" value="F:ATP binding"/>
    <property type="evidence" value="ECO:0007669"/>
    <property type="project" value="UniProtKB-KW"/>
</dbReference>
<dbReference type="AlphaFoldDB" id="A0A919V4D7"/>
<evidence type="ECO:0000256" key="2">
    <source>
        <dbReference type="ARBA" id="ARBA00022448"/>
    </source>
</evidence>
<keyword evidence="2" id="KW-0813">Transport</keyword>
<evidence type="ECO:0000313" key="11">
    <source>
        <dbReference type="EMBL" id="GII81837.1"/>
    </source>
</evidence>
<keyword evidence="5" id="KW-0547">Nucleotide-binding</keyword>
<feature type="domain" description="ABC transporter" evidence="10">
    <location>
        <begin position="27"/>
        <end position="262"/>
    </location>
</feature>
<evidence type="ECO:0000256" key="7">
    <source>
        <dbReference type="ARBA" id="ARBA00022967"/>
    </source>
</evidence>
<dbReference type="InterPro" id="IPR050107">
    <property type="entry name" value="ABC_carbohydrate_import_ATPase"/>
</dbReference>
<dbReference type="PROSITE" id="PS00211">
    <property type="entry name" value="ABC_TRANSPORTER_1"/>
    <property type="match status" value="1"/>
</dbReference>
<dbReference type="InterPro" id="IPR003439">
    <property type="entry name" value="ABC_transporter-like_ATP-bd"/>
</dbReference>
<accession>A0A919V4D7</accession>
<comment type="subcellular location">
    <subcellularLocation>
        <location evidence="1">Cell membrane</location>
        <topology evidence="1">Peripheral membrane protein</topology>
    </subcellularLocation>
</comment>
<keyword evidence="8" id="KW-0472">Membrane</keyword>
<evidence type="ECO:0000313" key="12">
    <source>
        <dbReference type="Proteomes" id="UP000655287"/>
    </source>
</evidence>
<dbReference type="Proteomes" id="UP000655287">
    <property type="component" value="Unassembled WGS sequence"/>
</dbReference>
<dbReference type="FunFam" id="3.40.50.300:FF:000127">
    <property type="entry name" value="Ribose import ATP-binding protein RbsA"/>
    <property type="match status" value="1"/>
</dbReference>
<keyword evidence="7" id="KW-1278">Translocase</keyword>
<gene>
    <name evidence="11" type="primary">rbsA2</name>
    <name evidence="11" type="ORF">Sru01_68190</name>
</gene>
<sequence length="520" mass="55496">MAPGTPKREHGVPVGPGERGAARPPLLSLRGITKSFTGVTALSQVGLDVREGTVHALVGENGAGKSTLMKVMAGVLQPDSGTIEIHGAAVRLHGPADARRRGISLVPQELSLMPHLSVAENIYLGCLPRRAGLVNRRALLRGARQVLERLGANVSPTSLLGEHGPAVQQLVMIARGIVLGGKVYILDEPTAALTDPEIERLFAVLRELQSAGAALVYVSHRLNEITGLADEVTVLRDGHVVQHRAASGVTEDELVRAMVGRSVERFFDRPGKPQGDSQPVLTVSGLTRRGVFEDVGFTVGAGEVVGLAGLVGAGRTEVARAIFGADPVNVGEITVRGRRARVRSPRDAIAAGIVLVPEERKTQGLILNLSISDNIALPHLRSFARGPFMRTRRLRDHTKQASERLRVKARSVSTAVGTLSGGNQQKVVLARWLTRQPALYILDEPTRGIDVEVKSEIYREIGRLADQGAGVLVISSELPELLGICDRILVMRQGRLVGAVPAHAVTEHEILEMAMGTGMS</sequence>
<dbReference type="PANTHER" id="PTHR43790:SF9">
    <property type="entry name" value="GALACTOFURANOSE TRANSPORTER ATP-BINDING PROTEIN YTFR"/>
    <property type="match status" value="1"/>
</dbReference>
<evidence type="ECO:0000256" key="8">
    <source>
        <dbReference type="ARBA" id="ARBA00023136"/>
    </source>
</evidence>
<dbReference type="SUPFAM" id="SSF52540">
    <property type="entry name" value="P-loop containing nucleoside triphosphate hydrolases"/>
    <property type="match status" value="2"/>
</dbReference>
<dbReference type="EMBL" id="BOOU01000113">
    <property type="protein sequence ID" value="GII81837.1"/>
    <property type="molecule type" value="Genomic_DNA"/>
</dbReference>
<dbReference type="PROSITE" id="PS50893">
    <property type="entry name" value="ABC_TRANSPORTER_2"/>
    <property type="match status" value="2"/>
</dbReference>
<dbReference type="InterPro" id="IPR017871">
    <property type="entry name" value="ABC_transporter-like_CS"/>
</dbReference>
<keyword evidence="6 11" id="KW-0067">ATP-binding</keyword>
<dbReference type="CDD" id="cd03215">
    <property type="entry name" value="ABC_Carb_Monos_II"/>
    <property type="match status" value="1"/>
</dbReference>
<dbReference type="GO" id="GO:0005886">
    <property type="term" value="C:plasma membrane"/>
    <property type="evidence" value="ECO:0007669"/>
    <property type="project" value="UniProtKB-SubCell"/>
</dbReference>
<evidence type="ECO:0000259" key="10">
    <source>
        <dbReference type="PROSITE" id="PS50893"/>
    </source>
</evidence>
<dbReference type="InterPro" id="IPR027417">
    <property type="entry name" value="P-loop_NTPase"/>
</dbReference>
<evidence type="ECO:0000256" key="6">
    <source>
        <dbReference type="ARBA" id="ARBA00022840"/>
    </source>
</evidence>
<comment type="caution">
    <text evidence="11">The sequence shown here is derived from an EMBL/GenBank/DDBJ whole genome shotgun (WGS) entry which is preliminary data.</text>
</comment>
<dbReference type="GO" id="GO:0016887">
    <property type="term" value="F:ATP hydrolysis activity"/>
    <property type="evidence" value="ECO:0007669"/>
    <property type="project" value="InterPro"/>
</dbReference>
<name>A0A919V4D7_9ACTN</name>
<feature type="domain" description="ABC transporter" evidence="10">
    <location>
        <begin position="275"/>
        <end position="518"/>
    </location>
</feature>
<dbReference type="Pfam" id="PF00005">
    <property type="entry name" value="ABC_tran"/>
    <property type="match status" value="2"/>
</dbReference>